<name>A0A653BLY8_CALMS</name>
<gene>
    <name evidence="1" type="ORF">CALMAC_LOCUS2021</name>
</gene>
<dbReference type="EMBL" id="CAACVG010002357">
    <property type="protein sequence ID" value="VEN36390.1"/>
    <property type="molecule type" value="Genomic_DNA"/>
</dbReference>
<accession>A0A653BLY8</accession>
<evidence type="ECO:0000313" key="1">
    <source>
        <dbReference type="EMBL" id="VEN36390.1"/>
    </source>
</evidence>
<keyword evidence="2" id="KW-1185">Reference proteome</keyword>
<evidence type="ECO:0000313" key="2">
    <source>
        <dbReference type="Proteomes" id="UP000410492"/>
    </source>
</evidence>
<organism evidence="1 2">
    <name type="scientific">Callosobruchus maculatus</name>
    <name type="common">Southern cowpea weevil</name>
    <name type="synonym">Pulse bruchid</name>
    <dbReference type="NCBI Taxonomy" id="64391"/>
    <lineage>
        <taxon>Eukaryota</taxon>
        <taxon>Metazoa</taxon>
        <taxon>Ecdysozoa</taxon>
        <taxon>Arthropoda</taxon>
        <taxon>Hexapoda</taxon>
        <taxon>Insecta</taxon>
        <taxon>Pterygota</taxon>
        <taxon>Neoptera</taxon>
        <taxon>Endopterygota</taxon>
        <taxon>Coleoptera</taxon>
        <taxon>Polyphaga</taxon>
        <taxon>Cucujiformia</taxon>
        <taxon>Chrysomeloidea</taxon>
        <taxon>Chrysomelidae</taxon>
        <taxon>Bruchinae</taxon>
        <taxon>Bruchini</taxon>
        <taxon>Callosobruchus</taxon>
    </lineage>
</organism>
<proteinExistence type="predicted"/>
<sequence>MGGWHPQLLLPVRTNLGINSPVFRAQKTFNDAATSLDVLSIDFNKFKRTLRVQLINKLKYIEKCDEIEVFIRNPTNPTNNPQLHFNLFLFLRLYNLVLWHSHWMSFIEKKNTTLTV</sequence>
<protein>
    <submittedName>
        <fullName evidence="1">Uncharacterized protein</fullName>
    </submittedName>
</protein>
<dbReference type="Proteomes" id="UP000410492">
    <property type="component" value="Unassembled WGS sequence"/>
</dbReference>
<reference evidence="1 2" key="1">
    <citation type="submission" date="2019-01" db="EMBL/GenBank/DDBJ databases">
        <authorList>
            <person name="Sayadi A."/>
        </authorList>
    </citation>
    <scope>NUCLEOTIDE SEQUENCE [LARGE SCALE GENOMIC DNA]</scope>
</reference>
<dbReference type="AlphaFoldDB" id="A0A653BLY8"/>